<sequence>MSRDARAVWLAYNEAENSSDYPAMMALIAPDLAVTVNGRPAVSSAEDDERAMRALKQAYPDYRRDVEEVIGAGDRAVARWRMIGSPASPDLAPLDVPGCSVVRTVGEVMVEAYLYHDGAALDAVLEAAGATS</sequence>
<gene>
    <name evidence="2" type="ORF">BN12_20012</name>
</gene>
<protein>
    <recommendedName>
        <fullName evidence="1">SnoaL-like domain-containing protein</fullName>
    </recommendedName>
</protein>
<feature type="domain" description="SnoaL-like" evidence="1">
    <location>
        <begin position="11"/>
        <end position="106"/>
    </location>
</feature>
<accession>A0A077LZU4</accession>
<dbReference type="OrthoDB" id="3782893at2"/>
<comment type="caution">
    <text evidence="2">The sequence shown here is derived from an EMBL/GenBank/DDBJ whole genome shotgun (WGS) entry which is preliminary data.</text>
</comment>
<reference evidence="2 3" key="1">
    <citation type="journal article" date="2013" name="ISME J.">
        <title>A metabolic model for members of the genus Tetrasphaera involved in enhanced biological phosphorus removal.</title>
        <authorList>
            <person name="Kristiansen R."/>
            <person name="Nguyen H.T.T."/>
            <person name="Saunders A.M."/>
            <person name="Nielsen J.L."/>
            <person name="Wimmer R."/>
            <person name="Le V.Q."/>
            <person name="McIlroy S.J."/>
            <person name="Petrovski S."/>
            <person name="Seviour R.J."/>
            <person name="Calteau A."/>
            <person name="Nielsen K.L."/>
            <person name="Nielsen P.H."/>
        </authorList>
    </citation>
    <scope>NUCLEOTIDE SEQUENCE [LARGE SCALE GENOMIC DNA]</scope>
    <source>
        <strain evidence="2 3">T1-X7</strain>
    </source>
</reference>
<dbReference type="InterPro" id="IPR037401">
    <property type="entry name" value="SnoaL-like"/>
</dbReference>
<dbReference type="Pfam" id="PF12680">
    <property type="entry name" value="SnoaL_2"/>
    <property type="match status" value="1"/>
</dbReference>
<dbReference type="SUPFAM" id="SSF54427">
    <property type="entry name" value="NTF2-like"/>
    <property type="match status" value="1"/>
</dbReference>
<keyword evidence="3" id="KW-1185">Reference proteome</keyword>
<name>A0A077LZU4_9MICO</name>
<dbReference type="RefSeq" id="WP_048549588.1">
    <property type="nucleotide sequence ID" value="NZ_HF570958.1"/>
</dbReference>
<organism evidence="2 3">
    <name type="scientific">Nostocoides japonicum T1-X7</name>
    <dbReference type="NCBI Taxonomy" id="1194083"/>
    <lineage>
        <taxon>Bacteria</taxon>
        <taxon>Bacillati</taxon>
        <taxon>Actinomycetota</taxon>
        <taxon>Actinomycetes</taxon>
        <taxon>Micrococcales</taxon>
        <taxon>Intrasporangiaceae</taxon>
        <taxon>Nostocoides</taxon>
    </lineage>
</organism>
<evidence type="ECO:0000259" key="1">
    <source>
        <dbReference type="Pfam" id="PF12680"/>
    </source>
</evidence>
<dbReference type="EMBL" id="CAJB01000112">
    <property type="protein sequence ID" value="CCH77469.1"/>
    <property type="molecule type" value="Genomic_DNA"/>
</dbReference>
<proteinExistence type="predicted"/>
<dbReference type="InterPro" id="IPR032710">
    <property type="entry name" value="NTF2-like_dom_sf"/>
</dbReference>
<dbReference type="Proteomes" id="UP000035721">
    <property type="component" value="Unassembled WGS sequence"/>
</dbReference>
<dbReference type="Gene3D" id="3.10.450.50">
    <property type="match status" value="1"/>
</dbReference>
<dbReference type="AlphaFoldDB" id="A0A077LZU4"/>
<dbReference type="STRING" id="1194083.BN12_20012"/>
<evidence type="ECO:0000313" key="3">
    <source>
        <dbReference type="Proteomes" id="UP000035721"/>
    </source>
</evidence>
<evidence type="ECO:0000313" key="2">
    <source>
        <dbReference type="EMBL" id="CCH77469.1"/>
    </source>
</evidence>